<dbReference type="InterPro" id="IPR037171">
    <property type="entry name" value="NagB/RpiA_transferase-like"/>
</dbReference>
<dbReference type="InterPro" id="IPR036390">
    <property type="entry name" value="WH_DNA-bd_sf"/>
</dbReference>
<dbReference type="Gene3D" id="1.10.10.10">
    <property type="entry name" value="Winged helix-like DNA-binding domain superfamily/Winged helix DNA-binding domain"/>
    <property type="match status" value="1"/>
</dbReference>
<keyword evidence="3" id="KW-0804">Transcription</keyword>
<dbReference type="Pfam" id="PF00455">
    <property type="entry name" value="DeoRC"/>
    <property type="match status" value="1"/>
</dbReference>
<dbReference type="PROSITE" id="PS00894">
    <property type="entry name" value="HTH_DEOR_1"/>
    <property type="match status" value="1"/>
</dbReference>
<dbReference type="InterPro" id="IPR001034">
    <property type="entry name" value="DeoR_HTH"/>
</dbReference>
<dbReference type="SMART" id="SM00420">
    <property type="entry name" value="HTH_DEOR"/>
    <property type="match status" value="1"/>
</dbReference>
<dbReference type="InterPro" id="IPR050313">
    <property type="entry name" value="Carb_Metab_HTH_regulators"/>
</dbReference>
<reference evidence="5 6" key="1">
    <citation type="submission" date="2024-03" db="EMBL/GenBank/DDBJ databases">
        <title>Draft genome sequence of Pseudonocardia carboxydivorans JCM 14827.</title>
        <authorList>
            <person name="Duangmal K."/>
        </authorList>
    </citation>
    <scope>NUCLEOTIDE SEQUENCE [LARGE SCALE GENOMIC DNA]</scope>
    <source>
        <strain evidence="5 6">JCM 14827</strain>
    </source>
</reference>
<keyword evidence="2 5" id="KW-0238">DNA-binding</keyword>
<keyword evidence="1" id="KW-0805">Transcription regulation</keyword>
<name>A0ABU9AJK5_PSEA5</name>
<dbReference type="PROSITE" id="PS51000">
    <property type="entry name" value="HTH_DEOR_2"/>
    <property type="match status" value="1"/>
</dbReference>
<accession>A0ABU9AJK5</accession>
<dbReference type="Proteomes" id="UP001367513">
    <property type="component" value="Unassembled WGS sequence"/>
</dbReference>
<dbReference type="Pfam" id="PF08220">
    <property type="entry name" value="HTH_DeoR"/>
    <property type="match status" value="1"/>
</dbReference>
<dbReference type="InterPro" id="IPR014036">
    <property type="entry name" value="DeoR-like_C"/>
</dbReference>
<organism evidence="5 6">
    <name type="scientific">Pseudonocardia alni subsp. carboxydivorans</name>
    <dbReference type="NCBI Taxonomy" id="415010"/>
    <lineage>
        <taxon>Bacteria</taxon>
        <taxon>Bacillati</taxon>
        <taxon>Actinomycetota</taxon>
        <taxon>Actinomycetes</taxon>
        <taxon>Pseudonocardiales</taxon>
        <taxon>Pseudonocardiaceae</taxon>
        <taxon>Pseudonocardia</taxon>
    </lineage>
</organism>
<dbReference type="Gene3D" id="3.40.50.1360">
    <property type="match status" value="1"/>
</dbReference>
<dbReference type="InterPro" id="IPR018356">
    <property type="entry name" value="Tscrpt_reg_HTH_DeoR_CS"/>
</dbReference>
<dbReference type="PANTHER" id="PTHR30363">
    <property type="entry name" value="HTH-TYPE TRANSCRIPTIONAL REGULATOR SRLR-RELATED"/>
    <property type="match status" value="1"/>
</dbReference>
<dbReference type="GO" id="GO:0003677">
    <property type="term" value="F:DNA binding"/>
    <property type="evidence" value="ECO:0007669"/>
    <property type="project" value="UniProtKB-KW"/>
</dbReference>
<dbReference type="PANTHER" id="PTHR30363:SF58">
    <property type="entry name" value="REGULATORY PROTEIN, DEOR FAMILY"/>
    <property type="match status" value="1"/>
</dbReference>
<dbReference type="InterPro" id="IPR036388">
    <property type="entry name" value="WH-like_DNA-bd_sf"/>
</dbReference>
<dbReference type="SUPFAM" id="SSF46785">
    <property type="entry name" value="Winged helix' DNA-binding domain"/>
    <property type="match status" value="1"/>
</dbReference>
<evidence type="ECO:0000313" key="6">
    <source>
        <dbReference type="Proteomes" id="UP001367513"/>
    </source>
</evidence>
<keyword evidence="6" id="KW-1185">Reference proteome</keyword>
<sequence length="270" mass="28138">METEGHVAAPLIPEERHQELLRLLRRSGVLSIRTLTGLMGVSHMTVRRDIATLEEAGRVVAVQGGVRLAEEPGRPPRARAGRAALELPRKRAIAEHAASLVDDGMVVFLDAGTTCESVVAHLAGRSGVTVVTNDFGTVRALHGLSGIDAVHTGGAVDPDSDSASGPLAAATLGALAVDLCFLSTGSWDAGRGVTIHATDKVTLKRAAMAASGRRVLLADSTKYGTHERFRVAGLDELDLVVTDDELPAAAARRIEELGVGLHRVPAPAAG</sequence>
<evidence type="ECO:0000256" key="1">
    <source>
        <dbReference type="ARBA" id="ARBA00023015"/>
    </source>
</evidence>
<dbReference type="SMART" id="SM01134">
    <property type="entry name" value="DeoRC"/>
    <property type="match status" value="1"/>
</dbReference>
<gene>
    <name evidence="5" type="ORF">WG925_22955</name>
</gene>
<dbReference type="EMBL" id="JBBPIX010000015">
    <property type="protein sequence ID" value="MEK6466610.1"/>
    <property type="molecule type" value="Genomic_DNA"/>
</dbReference>
<protein>
    <submittedName>
        <fullName evidence="5">DeoR/GlpR family DNA-binding transcription regulator</fullName>
    </submittedName>
</protein>
<dbReference type="RefSeq" id="WP_346105223.1">
    <property type="nucleotide sequence ID" value="NZ_BAAAOD010000043.1"/>
</dbReference>
<evidence type="ECO:0000256" key="3">
    <source>
        <dbReference type="ARBA" id="ARBA00023163"/>
    </source>
</evidence>
<dbReference type="SUPFAM" id="SSF100950">
    <property type="entry name" value="NagB/RpiA/CoA transferase-like"/>
    <property type="match status" value="1"/>
</dbReference>
<evidence type="ECO:0000313" key="5">
    <source>
        <dbReference type="EMBL" id="MEK6466610.1"/>
    </source>
</evidence>
<evidence type="ECO:0000256" key="2">
    <source>
        <dbReference type="ARBA" id="ARBA00023125"/>
    </source>
</evidence>
<comment type="caution">
    <text evidence="5">The sequence shown here is derived from an EMBL/GenBank/DDBJ whole genome shotgun (WGS) entry which is preliminary data.</text>
</comment>
<proteinExistence type="predicted"/>
<feature type="domain" description="HTH deoR-type" evidence="4">
    <location>
        <begin position="13"/>
        <end position="68"/>
    </location>
</feature>
<evidence type="ECO:0000259" key="4">
    <source>
        <dbReference type="PROSITE" id="PS51000"/>
    </source>
</evidence>